<dbReference type="InterPro" id="IPR045759">
    <property type="entry name" value="Ap4A_phos1/2_N"/>
</dbReference>
<comment type="caution">
    <text evidence="4">The sequence shown here is derived from an EMBL/GenBank/DDBJ whole genome shotgun (WGS) entry which is preliminary data.</text>
</comment>
<dbReference type="SUPFAM" id="SSF54197">
    <property type="entry name" value="HIT-like"/>
    <property type="match status" value="1"/>
</dbReference>
<evidence type="ECO:0000256" key="1">
    <source>
        <dbReference type="PIRSR" id="PIRSR000846-1"/>
    </source>
</evidence>
<evidence type="ECO:0000259" key="2">
    <source>
        <dbReference type="Pfam" id="PF09830"/>
    </source>
</evidence>
<dbReference type="InterPro" id="IPR019200">
    <property type="entry name" value="ATP_adenylylTrfase_C"/>
</dbReference>
<organism evidence="4 5">
    <name type="scientific">Synchytrium microbalum</name>
    <dbReference type="NCBI Taxonomy" id="1806994"/>
    <lineage>
        <taxon>Eukaryota</taxon>
        <taxon>Fungi</taxon>
        <taxon>Fungi incertae sedis</taxon>
        <taxon>Chytridiomycota</taxon>
        <taxon>Chytridiomycota incertae sedis</taxon>
        <taxon>Chytridiomycetes</taxon>
        <taxon>Synchytriales</taxon>
        <taxon>Synchytriaceae</taxon>
        <taxon>Synchytrium</taxon>
    </lineage>
</organism>
<evidence type="ECO:0000313" key="5">
    <source>
        <dbReference type="Proteomes" id="UP000319731"/>
    </source>
</evidence>
<dbReference type="Pfam" id="PF09830">
    <property type="entry name" value="ATP_transf"/>
    <property type="match status" value="1"/>
</dbReference>
<dbReference type="GeneID" id="42006648"/>
<name>A0A507BLH1_9FUNG</name>
<reference evidence="4 5" key="1">
    <citation type="journal article" date="2019" name="Sci. Rep.">
        <title>Comparative genomics of chytrid fungi reveal insights into the obligate biotrophic and pathogenic lifestyle of Synchytrium endobioticum.</title>
        <authorList>
            <person name="van de Vossenberg B.T.L.H."/>
            <person name="Warris S."/>
            <person name="Nguyen H.D.T."/>
            <person name="van Gent-Pelzer M.P.E."/>
            <person name="Joly D.L."/>
            <person name="van de Geest H.C."/>
            <person name="Bonants P.J.M."/>
            <person name="Smith D.S."/>
            <person name="Levesque C.A."/>
            <person name="van der Lee T.A.J."/>
        </authorList>
    </citation>
    <scope>NUCLEOTIDE SEQUENCE [LARGE SCALE GENOMIC DNA]</scope>
    <source>
        <strain evidence="4 5">JEL517</strain>
    </source>
</reference>
<evidence type="ECO:0000259" key="3">
    <source>
        <dbReference type="Pfam" id="PF19327"/>
    </source>
</evidence>
<dbReference type="GO" id="GO:0009117">
    <property type="term" value="P:nucleotide metabolic process"/>
    <property type="evidence" value="ECO:0007669"/>
    <property type="project" value="InterPro"/>
</dbReference>
<dbReference type="PANTHER" id="PTHR38420">
    <property type="entry name" value="AP-4-A PHOSPHORYLASE II"/>
    <property type="match status" value="1"/>
</dbReference>
<gene>
    <name evidence="4" type="ORF">SmJEL517_g05425</name>
</gene>
<dbReference type="OrthoDB" id="10267950at2759"/>
<dbReference type="InterPro" id="IPR043171">
    <property type="entry name" value="Ap4A_phos1/2-like"/>
</dbReference>
<accession>A0A507BLH1</accession>
<dbReference type="Gene3D" id="3.30.428.70">
    <property type="match status" value="1"/>
</dbReference>
<dbReference type="EMBL" id="QEAO01000049">
    <property type="protein sequence ID" value="TPX31200.1"/>
    <property type="molecule type" value="Genomic_DNA"/>
</dbReference>
<dbReference type="InterPro" id="IPR009163">
    <property type="entry name" value="Ap4A_phos1/2"/>
</dbReference>
<keyword evidence="5" id="KW-1185">Reference proteome</keyword>
<dbReference type="GO" id="GO:0005524">
    <property type="term" value="F:ATP binding"/>
    <property type="evidence" value="ECO:0007669"/>
    <property type="project" value="InterPro"/>
</dbReference>
<protein>
    <submittedName>
        <fullName evidence="4">Uncharacterized protein</fullName>
    </submittedName>
</protein>
<proteinExistence type="predicted"/>
<dbReference type="PANTHER" id="PTHR38420:SF1">
    <property type="entry name" value="PUTATIVE (AFU_ORTHOLOGUE AFUA_5G14690)-RELATED"/>
    <property type="match status" value="1"/>
</dbReference>
<dbReference type="RefSeq" id="XP_031022692.1">
    <property type="nucleotide sequence ID" value="XM_031171351.1"/>
</dbReference>
<dbReference type="GO" id="GO:0003877">
    <property type="term" value="F:ATP:ADP adenylyltransferase activity"/>
    <property type="evidence" value="ECO:0007669"/>
    <property type="project" value="InterPro"/>
</dbReference>
<sequence length="304" mass="33995">MLKGVGTKFDKALSLGAIVFTSTIIKEVPSDGVMFQLRLLESLQSKPYSLLPNASSAAKAREPSAKFNPFLPYDEKLYVDTLNGTHNILFNKYCIVRDHLLITTRDFQNQYNPLTESDFKSILDVMDSMSNSLAFFNCGHMSGASVLHKHIQVIPVDSHGVPMEVLVNAMESLHPAAKPFQIPSIPFAHAAVFIPPSIDAKTLTVIYRETLLAAFKNSGQDYSPYLNPTDPTIETPEPLPPSYAFLMTRRWMLIVPRREESWNGISVNSVGFSGMVFVKRAEDYDAVTRLGMFNLLKELTYPKL</sequence>
<evidence type="ECO:0000313" key="4">
    <source>
        <dbReference type="EMBL" id="TPX31200.1"/>
    </source>
</evidence>
<dbReference type="PIRSF" id="PIRSF000846">
    <property type="entry name" value="ATP_adenylyltr"/>
    <property type="match status" value="1"/>
</dbReference>
<dbReference type="Pfam" id="PF19327">
    <property type="entry name" value="Ap4A_phos_N"/>
    <property type="match status" value="1"/>
</dbReference>
<dbReference type="Proteomes" id="UP000319731">
    <property type="component" value="Unassembled WGS sequence"/>
</dbReference>
<feature type="domain" description="Ap4A phosphorylase 1/2 N-terminal" evidence="3">
    <location>
        <begin position="5"/>
        <end position="167"/>
    </location>
</feature>
<dbReference type="AlphaFoldDB" id="A0A507BLH1"/>
<feature type="active site" description="Nucleophile" evidence="1">
    <location>
        <position position="150"/>
    </location>
</feature>
<feature type="domain" description="ATP adenylyltransferase C-terminal" evidence="2">
    <location>
        <begin position="183"/>
        <end position="302"/>
    </location>
</feature>
<dbReference type="InterPro" id="IPR036265">
    <property type="entry name" value="HIT-like_sf"/>
</dbReference>
<dbReference type="STRING" id="1806994.A0A507BLH1"/>